<evidence type="ECO:0000256" key="6">
    <source>
        <dbReference type="ARBA" id="ARBA00012153"/>
    </source>
</evidence>
<keyword evidence="11" id="KW-0456">Lyase</keyword>
<evidence type="ECO:0000256" key="2">
    <source>
        <dbReference type="ARBA" id="ARBA00001946"/>
    </source>
</evidence>
<dbReference type="FunFam" id="3.90.870.10:FF:000001">
    <property type="entry name" value="Riboflavin biosynthesis protein RibBA"/>
    <property type="match status" value="1"/>
</dbReference>
<dbReference type="AlphaFoldDB" id="E1ZGD3"/>
<dbReference type="InterPro" id="IPR017945">
    <property type="entry name" value="DHBP_synth_RibB-like_a/b_dom"/>
</dbReference>
<dbReference type="OMA" id="GVVCISM"/>
<dbReference type="GO" id="GO:0008686">
    <property type="term" value="F:3,4-dihydroxy-2-butanone-4-phosphate synthase activity"/>
    <property type="evidence" value="ECO:0007669"/>
    <property type="project" value="UniProtKB-EC"/>
</dbReference>
<dbReference type="GO" id="GO:0009231">
    <property type="term" value="P:riboflavin biosynthetic process"/>
    <property type="evidence" value="ECO:0007669"/>
    <property type="project" value="UniProtKB-UniPathway"/>
</dbReference>
<keyword evidence="15" id="KW-1185">Reference proteome</keyword>
<evidence type="ECO:0000256" key="1">
    <source>
        <dbReference type="ARBA" id="ARBA00001936"/>
    </source>
</evidence>
<evidence type="ECO:0000313" key="15">
    <source>
        <dbReference type="Proteomes" id="UP000008141"/>
    </source>
</evidence>
<dbReference type="InterPro" id="IPR032677">
    <property type="entry name" value="GTP_cyclohydro_II"/>
</dbReference>
<dbReference type="FunCoup" id="E1ZGD3">
    <property type="interactions" value="432"/>
</dbReference>
<keyword evidence="10" id="KW-0464">Manganese</keyword>
<reference evidence="14 15" key="1">
    <citation type="journal article" date="2010" name="Plant Cell">
        <title>The Chlorella variabilis NC64A genome reveals adaptation to photosymbiosis, coevolution with viruses, and cryptic sex.</title>
        <authorList>
            <person name="Blanc G."/>
            <person name="Duncan G."/>
            <person name="Agarkova I."/>
            <person name="Borodovsky M."/>
            <person name="Gurnon J."/>
            <person name="Kuo A."/>
            <person name="Lindquist E."/>
            <person name="Lucas S."/>
            <person name="Pangilinan J."/>
            <person name="Polle J."/>
            <person name="Salamov A."/>
            <person name="Terry A."/>
            <person name="Yamada T."/>
            <person name="Dunigan D.D."/>
            <person name="Grigoriev I.V."/>
            <person name="Claverie J.M."/>
            <person name="Van Etten J.L."/>
        </authorList>
    </citation>
    <scope>NUCLEOTIDE SEQUENCE [LARGE SCALE GENOMIC DNA]</scope>
    <source>
        <strain evidence="14 15">NC64A</strain>
    </source>
</reference>
<feature type="domain" description="GTP cyclohydrolase II" evidence="13">
    <location>
        <begin position="224"/>
        <end position="386"/>
    </location>
</feature>
<dbReference type="Pfam" id="PF00925">
    <property type="entry name" value="GTP_cyclohydro2"/>
    <property type="match status" value="1"/>
</dbReference>
<keyword evidence="8" id="KW-0479">Metal-binding</keyword>
<dbReference type="Proteomes" id="UP000008141">
    <property type="component" value="Unassembled WGS sequence"/>
</dbReference>
<evidence type="ECO:0000256" key="11">
    <source>
        <dbReference type="ARBA" id="ARBA00023239"/>
    </source>
</evidence>
<name>E1ZGD3_CHLVA</name>
<dbReference type="eggNOG" id="KOG1284">
    <property type="taxonomic scope" value="Eukaryota"/>
</dbReference>
<dbReference type="EMBL" id="GL433846">
    <property type="protein sequence ID" value="EFN54915.1"/>
    <property type="molecule type" value="Genomic_DNA"/>
</dbReference>
<organism evidence="15">
    <name type="scientific">Chlorella variabilis</name>
    <name type="common">Green alga</name>
    <dbReference type="NCBI Taxonomy" id="554065"/>
    <lineage>
        <taxon>Eukaryota</taxon>
        <taxon>Viridiplantae</taxon>
        <taxon>Chlorophyta</taxon>
        <taxon>core chlorophytes</taxon>
        <taxon>Trebouxiophyceae</taxon>
        <taxon>Chlorellales</taxon>
        <taxon>Chlorellaceae</taxon>
        <taxon>Chlorella clade</taxon>
        <taxon>Chlorella</taxon>
    </lineage>
</organism>
<gene>
    <name evidence="14" type="ORF">CHLNCDRAFT_24136</name>
</gene>
<sequence>MGTSDCDLAEPTPGFDSIHAALGAVAAGELVVVLDDEDRENEGDLIAAADKITPAAMAFIVNHTSGVVCVGMEGADLDRLRIPLMVSSTENEEAMCTAFTVTVDLRHGTSTGISAADRAATLRALADPDVRPEDFKRPGHIFPLRARAGGVLRRPGHTEASVDLCRLAKCQPAGVLCEIVNPDGTMARTPQLLQFAKTHGLKCITIADLVRYRLKYDPLVECTAVAPLPTRYGEFTAHAYRSLLDGTEHIALVMGRVRHADSVLTRVHSESMLSDLFGAARCDSGSQLDAALAGIGARGSGVLVYLRGQQGRGLPLAEELQAHATAEAEANDTTAFSPPRAPQVDARDYSVAAHILRDLGVSSVVLVAANPATVNCLKAHGMKVATEQLSTLPAPQLYGAAPGPLAAAATAATPESSKKGPRSSRNGAEPHFV</sequence>
<dbReference type="Gene3D" id="3.40.50.10990">
    <property type="entry name" value="GTP cyclohydrolase II"/>
    <property type="match status" value="1"/>
</dbReference>
<evidence type="ECO:0000256" key="3">
    <source>
        <dbReference type="ARBA" id="ARBA00004904"/>
    </source>
</evidence>
<comment type="similarity">
    <text evidence="4">In the N-terminal section; belongs to the DHBP synthase family.</text>
</comment>
<evidence type="ECO:0000259" key="13">
    <source>
        <dbReference type="Pfam" id="PF00925"/>
    </source>
</evidence>
<evidence type="ECO:0000256" key="10">
    <source>
        <dbReference type="ARBA" id="ARBA00023211"/>
    </source>
</evidence>
<feature type="region of interest" description="Disordered" evidence="12">
    <location>
        <begin position="404"/>
        <end position="433"/>
    </location>
</feature>
<evidence type="ECO:0000256" key="5">
    <source>
        <dbReference type="ARBA" id="ARBA00008976"/>
    </source>
</evidence>
<dbReference type="OrthoDB" id="60371at2759"/>
<accession>E1ZGD3</accession>
<evidence type="ECO:0000256" key="7">
    <source>
        <dbReference type="ARBA" id="ARBA00022619"/>
    </source>
</evidence>
<evidence type="ECO:0000256" key="4">
    <source>
        <dbReference type="ARBA" id="ARBA00005520"/>
    </source>
</evidence>
<dbReference type="SUPFAM" id="SSF55821">
    <property type="entry name" value="YrdC/RibB"/>
    <property type="match status" value="1"/>
</dbReference>
<dbReference type="EC" id="4.1.99.12" evidence="6"/>
<dbReference type="GO" id="GO:0046872">
    <property type="term" value="F:metal ion binding"/>
    <property type="evidence" value="ECO:0007669"/>
    <property type="project" value="UniProtKB-KW"/>
</dbReference>
<dbReference type="Pfam" id="PF00926">
    <property type="entry name" value="DHBP_synthase"/>
    <property type="match status" value="1"/>
</dbReference>
<feature type="compositionally biased region" description="Low complexity" evidence="12">
    <location>
        <begin position="404"/>
        <end position="414"/>
    </location>
</feature>
<comment type="cofactor">
    <cofactor evidence="1">
        <name>Mn(2+)</name>
        <dbReference type="ChEBI" id="CHEBI:29035"/>
    </cofactor>
</comment>
<proteinExistence type="inferred from homology"/>
<dbReference type="GeneID" id="17354176"/>
<evidence type="ECO:0000256" key="12">
    <source>
        <dbReference type="SAM" id="MobiDB-lite"/>
    </source>
</evidence>
<dbReference type="HAMAP" id="MF_00180">
    <property type="entry name" value="RibB"/>
    <property type="match status" value="1"/>
</dbReference>
<dbReference type="KEGG" id="cvr:CHLNCDRAFT_24136"/>
<dbReference type="PANTHER" id="PTHR21327:SF18">
    <property type="entry name" value="3,4-DIHYDROXY-2-BUTANONE 4-PHOSPHATE SYNTHASE"/>
    <property type="match status" value="1"/>
</dbReference>
<dbReference type="PANTHER" id="PTHR21327">
    <property type="entry name" value="GTP CYCLOHYDROLASE II-RELATED"/>
    <property type="match status" value="1"/>
</dbReference>
<dbReference type="UniPathway" id="UPA00275"/>
<comment type="similarity">
    <text evidence="5">In the C-terminal section; belongs to the GTP cyclohydrolase II family.</text>
</comment>
<dbReference type="STRING" id="554065.E1ZGD3"/>
<dbReference type="PIRSF" id="PIRSF001259">
    <property type="entry name" value="RibA"/>
    <property type="match status" value="1"/>
</dbReference>
<comment type="pathway">
    <text evidence="3">Cofactor biosynthesis; riboflavin biosynthesis; 2-hydroxy-3-oxobutyl phosphate from D-ribulose 5-phosphate: step 1/1.</text>
</comment>
<keyword evidence="7" id="KW-0686">Riboflavin biosynthesis</keyword>
<protein>
    <recommendedName>
        <fullName evidence="6">3,4-dihydroxy-2-butanone-4-phosphate synthase</fullName>
        <ecNumber evidence="6">4.1.99.12</ecNumber>
    </recommendedName>
</protein>
<dbReference type="InterPro" id="IPR036144">
    <property type="entry name" value="RibA-like_sf"/>
</dbReference>
<dbReference type="RefSeq" id="XP_005847017.1">
    <property type="nucleotide sequence ID" value="XM_005846955.1"/>
</dbReference>
<evidence type="ECO:0000256" key="8">
    <source>
        <dbReference type="ARBA" id="ARBA00022723"/>
    </source>
</evidence>
<dbReference type="NCBIfam" id="TIGR00506">
    <property type="entry name" value="ribB"/>
    <property type="match status" value="1"/>
</dbReference>
<dbReference type="InterPro" id="IPR000422">
    <property type="entry name" value="DHBP_synthase_RibB"/>
</dbReference>
<evidence type="ECO:0000256" key="9">
    <source>
        <dbReference type="ARBA" id="ARBA00022842"/>
    </source>
</evidence>
<comment type="cofactor">
    <cofactor evidence="2">
        <name>Mg(2+)</name>
        <dbReference type="ChEBI" id="CHEBI:18420"/>
    </cofactor>
</comment>
<keyword evidence="9" id="KW-0460">Magnesium</keyword>
<dbReference type="InParanoid" id="E1ZGD3"/>
<evidence type="ECO:0000313" key="14">
    <source>
        <dbReference type="EMBL" id="EFN54915.1"/>
    </source>
</evidence>
<dbReference type="Gene3D" id="3.90.870.10">
    <property type="entry name" value="DHBP synthase"/>
    <property type="match status" value="1"/>
</dbReference>
<dbReference type="GO" id="GO:0005829">
    <property type="term" value="C:cytosol"/>
    <property type="evidence" value="ECO:0007669"/>
    <property type="project" value="TreeGrafter"/>
</dbReference>
<dbReference type="SUPFAM" id="SSF142695">
    <property type="entry name" value="RibA-like"/>
    <property type="match status" value="1"/>
</dbReference>